<comment type="caution">
    <text evidence="2">The sequence shown here is derived from an EMBL/GenBank/DDBJ whole genome shotgun (WGS) entry which is preliminary data.</text>
</comment>
<dbReference type="AlphaFoldDB" id="A0A8S1AH48"/>
<gene>
    <name evidence="2" type="ORF">APLA_LOCUS10777</name>
</gene>
<organism evidence="2 3">
    <name type="scientific">Arctia plantaginis</name>
    <name type="common">Wood tiger moth</name>
    <name type="synonym">Phalaena plantaginis</name>
    <dbReference type="NCBI Taxonomy" id="874455"/>
    <lineage>
        <taxon>Eukaryota</taxon>
        <taxon>Metazoa</taxon>
        <taxon>Ecdysozoa</taxon>
        <taxon>Arthropoda</taxon>
        <taxon>Hexapoda</taxon>
        <taxon>Insecta</taxon>
        <taxon>Pterygota</taxon>
        <taxon>Neoptera</taxon>
        <taxon>Endopterygota</taxon>
        <taxon>Lepidoptera</taxon>
        <taxon>Glossata</taxon>
        <taxon>Ditrysia</taxon>
        <taxon>Noctuoidea</taxon>
        <taxon>Erebidae</taxon>
        <taxon>Arctiinae</taxon>
        <taxon>Arctia</taxon>
    </lineage>
</organism>
<sequence length="94" mass="9803">MRSRIFAEKNVDYKRAVELSQALEAAERHASMAGAAAAPHDDGLHRIGAGAAGGSRAQAGAPRPQRACPRCFKIRMASVGLSITTVMCVVNGAI</sequence>
<name>A0A8S1AH48_ARCPL</name>
<proteinExistence type="predicted"/>
<evidence type="ECO:0000256" key="1">
    <source>
        <dbReference type="SAM" id="MobiDB-lite"/>
    </source>
</evidence>
<dbReference type="OrthoDB" id="6375462at2759"/>
<feature type="region of interest" description="Disordered" evidence="1">
    <location>
        <begin position="45"/>
        <end position="64"/>
    </location>
</feature>
<reference evidence="2 3" key="1">
    <citation type="submission" date="2020-04" db="EMBL/GenBank/DDBJ databases">
        <authorList>
            <person name="Wallbank WR R."/>
            <person name="Pardo Diaz C."/>
            <person name="Kozak K."/>
            <person name="Martin S."/>
            <person name="Jiggins C."/>
            <person name="Moest M."/>
            <person name="Warren A I."/>
            <person name="Byers J.R.P. K."/>
            <person name="Montejo-Kovacevich G."/>
            <person name="Yen C E."/>
        </authorList>
    </citation>
    <scope>NUCLEOTIDE SEQUENCE [LARGE SCALE GENOMIC DNA]</scope>
</reference>
<dbReference type="Proteomes" id="UP000494256">
    <property type="component" value="Unassembled WGS sequence"/>
</dbReference>
<evidence type="ECO:0000313" key="3">
    <source>
        <dbReference type="Proteomes" id="UP000494256"/>
    </source>
</evidence>
<protein>
    <submittedName>
        <fullName evidence="2">Uncharacterized protein</fullName>
    </submittedName>
</protein>
<feature type="compositionally biased region" description="Low complexity" evidence="1">
    <location>
        <begin position="54"/>
        <end position="64"/>
    </location>
</feature>
<accession>A0A8S1AH48</accession>
<evidence type="ECO:0000313" key="2">
    <source>
        <dbReference type="EMBL" id="CAB3244515.1"/>
    </source>
</evidence>
<dbReference type="EMBL" id="CADEBD010000317">
    <property type="protein sequence ID" value="CAB3244515.1"/>
    <property type="molecule type" value="Genomic_DNA"/>
</dbReference>